<organism evidence="1 2">
    <name type="scientific">Magnetospirillum molischianum DSM 120</name>
    <dbReference type="NCBI Taxonomy" id="1150626"/>
    <lineage>
        <taxon>Bacteria</taxon>
        <taxon>Pseudomonadati</taxon>
        <taxon>Pseudomonadota</taxon>
        <taxon>Alphaproteobacteria</taxon>
        <taxon>Rhodospirillales</taxon>
        <taxon>Rhodospirillaceae</taxon>
        <taxon>Magnetospirillum</taxon>
    </lineage>
</organism>
<dbReference type="RefSeq" id="WP_002728277.1">
    <property type="nucleotide sequence ID" value="NZ_CAHP01000020.1"/>
</dbReference>
<gene>
    <name evidence="1" type="ORF">PHAMO_270139</name>
</gene>
<reference evidence="1 2" key="1">
    <citation type="journal article" date="2012" name="J. Bacteriol.">
        <title>Draft Genome Sequence of the Purple Photosynthetic Bacterium Phaeospirillum molischianum DSM120, a Particularly Versatile Bacterium.</title>
        <authorList>
            <person name="Duquesne K."/>
            <person name="Prima V."/>
            <person name="Ji B."/>
            <person name="Rouy Z."/>
            <person name="Medigue C."/>
            <person name="Talla E."/>
            <person name="Sturgis J.N."/>
        </authorList>
    </citation>
    <scope>NUCLEOTIDE SEQUENCE [LARGE SCALE GENOMIC DNA]</scope>
    <source>
        <strain evidence="2">DSM120</strain>
    </source>
</reference>
<sequence>MAWASYRAIRAFVLPLWLGVALLLAGCARDLSSADDPLRFAANRSLSGPCNSPVEDGRQNFVIGYGSLMQEGSRLRTAPTAGPAIPVEVSGMRRGWFAKGSDIGFTTTFLGAVAQEGAVMNAVAFSANAAEIAAMDRREAQYCRRSVEPENLQSVPGGKRLPPGRYWIYLNIGSSIALATPERPLVQSYVDLFLSGCLEAEDALATPGFARRCIATTTDWSTNWVNDRVYPRRPFAEQSEAGRIDRLLKDTVPTQFEAIRLE</sequence>
<proteinExistence type="predicted"/>
<evidence type="ECO:0000313" key="1">
    <source>
        <dbReference type="EMBL" id="CCG41298.1"/>
    </source>
</evidence>
<dbReference type="PROSITE" id="PS51257">
    <property type="entry name" value="PROKAR_LIPOPROTEIN"/>
    <property type="match status" value="1"/>
</dbReference>
<evidence type="ECO:0008006" key="3">
    <source>
        <dbReference type="Google" id="ProtNLM"/>
    </source>
</evidence>
<evidence type="ECO:0000313" key="2">
    <source>
        <dbReference type="Proteomes" id="UP000004169"/>
    </source>
</evidence>
<dbReference type="InterPro" id="IPR013024">
    <property type="entry name" value="GGCT-like"/>
</dbReference>
<accession>H8FSG0</accession>
<dbReference type="AlphaFoldDB" id="H8FSG0"/>
<dbReference type="OrthoDB" id="8478713at2"/>
<keyword evidence="2" id="KW-1185">Reference proteome</keyword>
<dbReference type="STRING" id="1150626.PHAMO_270139"/>
<comment type="caution">
    <text evidence="1">The sequence shown here is derived from an EMBL/GenBank/DDBJ whole genome shotgun (WGS) entry which is preliminary data.</text>
</comment>
<protein>
    <recommendedName>
        <fullName evidence="3">Gamma-glutamylcyclotransferase AIG2-like domain-containing protein</fullName>
    </recommendedName>
</protein>
<name>H8FSG0_MAGML</name>
<dbReference type="eggNOG" id="COG3703">
    <property type="taxonomic scope" value="Bacteria"/>
</dbReference>
<dbReference type="EMBL" id="CAHP01000020">
    <property type="protein sequence ID" value="CCG41298.1"/>
    <property type="molecule type" value="Genomic_DNA"/>
</dbReference>
<dbReference type="CDD" id="cd06661">
    <property type="entry name" value="GGCT_like"/>
    <property type="match status" value="1"/>
</dbReference>
<dbReference type="Proteomes" id="UP000004169">
    <property type="component" value="Unassembled WGS sequence"/>
</dbReference>